<name>A0ACC1JCS4_9FUNG</name>
<feature type="non-terminal residue" evidence="1">
    <location>
        <position position="1"/>
    </location>
</feature>
<keyword evidence="2" id="KW-1185">Reference proteome</keyword>
<dbReference type="Proteomes" id="UP001150603">
    <property type="component" value="Unassembled WGS sequence"/>
</dbReference>
<evidence type="ECO:0000313" key="1">
    <source>
        <dbReference type="EMBL" id="KAJ1947358.1"/>
    </source>
</evidence>
<comment type="caution">
    <text evidence="1">The sequence shown here is derived from an EMBL/GenBank/DDBJ whole genome shotgun (WGS) entry which is preliminary data.</text>
</comment>
<sequence>ANQGGKVPPEARIRLVWIGGIIFLVCTVLSGWIIDRHWPLAALLVVQFFIGVGLAFAFQSIASYLIDMFPLKSARITGVQNFYRGVWGAIIVQLFPTMIENIDWGWTYTIMMLIAVPGLIGVHLLSLYGEKVRRRFGPN</sequence>
<proteinExistence type="predicted"/>
<accession>A0ACC1JCS4</accession>
<gene>
    <name evidence="1" type="ORF">FBU59_001884</name>
</gene>
<organism evidence="1 2">
    <name type="scientific">Linderina macrospora</name>
    <dbReference type="NCBI Taxonomy" id="4868"/>
    <lineage>
        <taxon>Eukaryota</taxon>
        <taxon>Fungi</taxon>
        <taxon>Fungi incertae sedis</taxon>
        <taxon>Zoopagomycota</taxon>
        <taxon>Kickxellomycotina</taxon>
        <taxon>Kickxellomycetes</taxon>
        <taxon>Kickxellales</taxon>
        <taxon>Kickxellaceae</taxon>
        <taxon>Linderina</taxon>
    </lineage>
</organism>
<reference evidence="1" key="1">
    <citation type="submission" date="2022-07" db="EMBL/GenBank/DDBJ databases">
        <title>Phylogenomic reconstructions and comparative analyses of Kickxellomycotina fungi.</title>
        <authorList>
            <person name="Reynolds N.K."/>
            <person name="Stajich J.E."/>
            <person name="Barry K."/>
            <person name="Grigoriev I.V."/>
            <person name="Crous P."/>
            <person name="Smith M.E."/>
        </authorList>
    </citation>
    <scope>NUCLEOTIDE SEQUENCE</scope>
    <source>
        <strain evidence="1">NRRL 5244</strain>
    </source>
</reference>
<evidence type="ECO:0000313" key="2">
    <source>
        <dbReference type="Proteomes" id="UP001150603"/>
    </source>
</evidence>
<dbReference type="EMBL" id="JANBPW010000942">
    <property type="protein sequence ID" value="KAJ1947358.1"/>
    <property type="molecule type" value="Genomic_DNA"/>
</dbReference>
<protein>
    <submittedName>
        <fullName evidence="1">Uncharacterized protein</fullName>
    </submittedName>
</protein>